<evidence type="ECO:0000313" key="2">
    <source>
        <dbReference type="WBParaSite" id="JU765_v2.g13012.t1"/>
    </source>
</evidence>
<accession>A0AC34Q594</accession>
<sequence length="302" mass="34922">MYSDRFSLNVDGFILFDDSGFPVLKQEFVTTSISKPDVNLKRKYSRNCIPFSLKDKLPIISYIQSCFLPRTDLETATWDARFVTHRAALSAMTSSCFKLFIEVFQERIFIRICEIENASRPKQTLEQKNLSAYSVAFLTDSDGQPDWRNYVLRRMKIGQHKVYFNALVDAKKKDGNLVEIRSRGGSKMSYLSAVKLLLENYLTGIECSVIGYHDPTGKMTTVEHFSTNDSLSRKYNLKKETLQIEIEMMDKILTEIDLFVETNPEITKFNVVKFSERAGLKFIPNEEHELLSDSFKERFESL</sequence>
<evidence type="ECO:0000313" key="1">
    <source>
        <dbReference type="Proteomes" id="UP000887576"/>
    </source>
</evidence>
<proteinExistence type="predicted"/>
<dbReference type="WBParaSite" id="JU765_v2.g13012.t1">
    <property type="protein sequence ID" value="JU765_v2.g13012.t1"/>
    <property type="gene ID" value="JU765_v2.g13012"/>
</dbReference>
<reference evidence="2" key="1">
    <citation type="submission" date="2022-11" db="UniProtKB">
        <authorList>
            <consortium name="WormBaseParasite"/>
        </authorList>
    </citation>
    <scope>IDENTIFICATION</scope>
</reference>
<protein>
    <submittedName>
        <fullName evidence="2">Uncharacterized protein</fullName>
    </submittedName>
</protein>
<dbReference type="Proteomes" id="UP000887576">
    <property type="component" value="Unplaced"/>
</dbReference>
<organism evidence="1 2">
    <name type="scientific">Panagrolaimus sp. JU765</name>
    <dbReference type="NCBI Taxonomy" id="591449"/>
    <lineage>
        <taxon>Eukaryota</taxon>
        <taxon>Metazoa</taxon>
        <taxon>Ecdysozoa</taxon>
        <taxon>Nematoda</taxon>
        <taxon>Chromadorea</taxon>
        <taxon>Rhabditida</taxon>
        <taxon>Tylenchina</taxon>
        <taxon>Panagrolaimomorpha</taxon>
        <taxon>Panagrolaimoidea</taxon>
        <taxon>Panagrolaimidae</taxon>
        <taxon>Panagrolaimus</taxon>
    </lineage>
</organism>
<name>A0AC34Q594_9BILA</name>